<sequence>MTTPTQKITPKQPPSSGEEYLRMVQLEANKIPDFFVANKPIQNNNIATSYKSNQVKIAGWAKRGWANSQSISIEEQDKKNREIGLINEEWENAFLSRFENLREGIKPLPNKTLFPPVKLPNKQDEAGWLKFCYGLEIPNYESSTKVSENEETETDEAAAMMLPFL</sequence>
<dbReference type="OrthoDB" id="428895at2759"/>
<feature type="non-terminal residue" evidence="2">
    <location>
        <position position="1"/>
    </location>
</feature>
<dbReference type="AlphaFoldDB" id="A0A9N9BL74"/>
<comment type="similarity">
    <text evidence="1">Belongs to the gemin-2 family.</text>
</comment>
<protein>
    <submittedName>
        <fullName evidence="2">5907_t:CDS:1</fullName>
    </submittedName>
</protein>
<organism evidence="2 3">
    <name type="scientific">Racocetra fulgida</name>
    <dbReference type="NCBI Taxonomy" id="60492"/>
    <lineage>
        <taxon>Eukaryota</taxon>
        <taxon>Fungi</taxon>
        <taxon>Fungi incertae sedis</taxon>
        <taxon>Mucoromycota</taxon>
        <taxon>Glomeromycotina</taxon>
        <taxon>Glomeromycetes</taxon>
        <taxon>Diversisporales</taxon>
        <taxon>Gigasporaceae</taxon>
        <taxon>Racocetra</taxon>
    </lineage>
</organism>
<accession>A0A9N9BL74</accession>
<evidence type="ECO:0000256" key="1">
    <source>
        <dbReference type="ARBA" id="ARBA00025758"/>
    </source>
</evidence>
<comment type="caution">
    <text evidence="2">The sequence shown here is derived from an EMBL/GenBank/DDBJ whole genome shotgun (WGS) entry which is preliminary data.</text>
</comment>
<dbReference type="Pfam" id="PF04938">
    <property type="entry name" value="SIP1"/>
    <property type="match status" value="1"/>
</dbReference>
<dbReference type="PANTHER" id="PTHR12794:SF0">
    <property type="entry name" value="GEM-ASSOCIATED PROTEIN 2"/>
    <property type="match status" value="1"/>
</dbReference>
<gene>
    <name evidence="2" type="ORF">RFULGI_LOCUS5424</name>
</gene>
<evidence type="ECO:0000313" key="3">
    <source>
        <dbReference type="Proteomes" id="UP000789396"/>
    </source>
</evidence>
<evidence type="ECO:0000313" key="2">
    <source>
        <dbReference type="EMBL" id="CAG8570236.1"/>
    </source>
</evidence>
<keyword evidence="3" id="KW-1185">Reference proteome</keyword>
<reference evidence="2" key="1">
    <citation type="submission" date="2021-06" db="EMBL/GenBank/DDBJ databases">
        <authorList>
            <person name="Kallberg Y."/>
            <person name="Tangrot J."/>
            <person name="Rosling A."/>
        </authorList>
    </citation>
    <scope>NUCLEOTIDE SEQUENCE</scope>
    <source>
        <strain evidence="2">IN212</strain>
    </source>
</reference>
<dbReference type="InterPro" id="IPR035426">
    <property type="entry name" value="Gemin2/Brr1"/>
</dbReference>
<dbReference type="GO" id="GO:0032797">
    <property type="term" value="C:SMN complex"/>
    <property type="evidence" value="ECO:0007669"/>
    <property type="project" value="TreeGrafter"/>
</dbReference>
<dbReference type="GO" id="GO:0000387">
    <property type="term" value="P:spliceosomal snRNP assembly"/>
    <property type="evidence" value="ECO:0007669"/>
    <property type="project" value="InterPro"/>
</dbReference>
<dbReference type="PANTHER" id="PTHR12794">
    <property type="entry name" value="GEMIN2"/>
    <property type="match status" value="1"/>
</dbReference>
<name>A0A9N9BL74_9GLOM</name>
<dbReference type="Proteomes" id="UP000789396">
    <property type="component" value="Unassembled WGS sequence"/>
</dbReference>
<dbReference type="EMBL" id="CAJVPZ010006164">
    <property type="protein sequence ID" value="CAG8570236.1"/>
    <property type="molecule type" value="Genomic_DNA"/>
</dbReference>
<proteinExistence type="inferred from homology"/>
<dbReference type="Gene3D" id="1.20.58.1070">
    <property type="match status" value="1"/>
</dbReference>
<dbReference type="GO" id="GO:0005634">
    <property type="term" value="C:nucleus"/>
    <property type="evidence" value="ECO:0007669"/>
    <property type="project" value="TreeGrafter"/>
</dbReference>
<feature type="non-terminal residue" evidence="2">
    <location>
        <position position="165"/>
    </location>
</feature>